<dbReference type="Proteomes" id="UP001174936">
    <property type="component" value="Unassembled WGS sequence"/>
</dbReference>
<keyword evidence="2" id="KW-1185">Reference proteome</keyword>
<dbReference type="EMBL" id="JAULSV010000003">
    <property type="protein sequence ID" value="KAK0648783.1"/>
    <property type="molecule type" value="Genomic_DNA"/>
</dbReference>
<gene>
    <name evidence="1" type="ORF">B0T16DRAFT_119693</name>
</gene>
<dbReference type="AlphaFoldDB" id="A0AA39YA58"/>
<proteinExistence type="predicted"/>
<evidence type="ECO:0000313" key="1">
    <source>
        <dbReference type="EMBL" id="KAK0648783.1"/>
    </source>
</evidence>
<name>A0AA39YA58_9PEZI</name>
<protein>
    <submittedName>
        <fullName evidence="1">Uncharacterized protein</fullName>
    </submittedName>
</protein>
<evidence type="ECO:0000313" key="2">
    <source>
        <dbReference type="Proteomes" id="UP001174936"/>
    </source>
</evidence>
<reference evidence="1" key="1">
    <citation type="submission" date="2023-06" db="EMBL/GenBank/DDBJ databases">
        <title>Genome-scale phylogeny and comparative genomics of the fungal order Sordariales.</title>
        <authorList>
            <consortium name="Lawrence Berkeley National Laboratory"/>
            <person name="Hensen N."/>
            <person name="Bonometti L."/>
            <person name="Westerberg I."/>
            <person name="Brannstrom I.O."/>
            <person name="Guillou S."/>
            <person name="Cros-Aarteil S."/>
            <person name="Calhoun S."/>
            <person name="Haridas S."/>
            <person name="Kuo A."/>
            <person name="Mondo S."/>
            <person name="Pangilinan J."/>
            <person name="Riley R."/>
            <person name="Labutti K."/>
            <person name="Andreopoulos B."/>
            <person name="Lipzen A."/>
            <person name="Chen C."/>
            <person name="Yanf M."/>
            <person name="Daum C."/>
            <person name="Ng V."/>
            <person name="Clum A."/>
            <person name="Steindorff A."/>
            <person name="Ohm R."/>
            <person name="Martin F."/>
            <person name="Silar P."/>
            <person name="Natvig D."/>
            <person name="Lalanne C."/>
            <person name="Gautier V."/>
            <person name="Ament-Velasquez S.L."/>
            <person name="Kruys A."/>
            <person name="Hutchinson M.I."/>
            <person name="Powell A.J."/>
            <person name="Barry K."/>
            <person name="Miller A.N."/>
            <person name="Grigoriev I.V."/>
            <person name="Debuchy R."/>
            <person name="Gladieux P."/>
            <person name="Thoren M.H."/>
            <person name="Johannesson H."/>
        </authorList>
    </citation>
    <scope>NUCLEOTIDE SEQUENCE</scope>
    <source>
        <strain evidence="1">SMH2532-1</strain>
    </source>
</reference>
<sequence>MRYLALPMIRPGPVGSLVPPIHGQLSVLFGQSPWLTARYRYRNCRVSQQCAMMRALLVRYE</sequence>
<organism evidence="1 2">
    <name type="scientific">Cercophora newfieldiana</name>
    <dbReference type="NCBI Taxonomy" id="92897"/>
    <lineage>
        <taxon>Eukaryota</taxon>
        <taxon>Fungi</taxon>
        <taxon>Dikarya</taxon>
        <taxon>Ascomycota</taxon>
        <taxon>Pezizomycotina</taxon>
        <taxon>Sordariomycetes</taxon>
        <taxon>Sordariomycetidae</taxon>
        <taxon>Sordariales</taxon>
        <taxon>Lasiosphaeriaceae</taxon>
        <taxon>Cercophora</taxon>
    </lineage>
</organism>
<comment type="caution">
    <text evidence="1">The sequence shown here is derived from an EMBL/GenBank/DDBJ whole genome shotgun (WGS) entry which is preliminary data.</text>
</comment>
<accession>A0AA39YA58</accession>